<keyword evidence="2" id="KW-1185">Reference proteome</keyword>
<sequence length="375" mass="42000">MYCMGIEREEAVVDECSCITAMGMARSRTALLGVHIALSPDRQCEEHRSSHKCGPYDFKKQCMDPMFSNSGEDSKLENIQRELHYLYTVSNCVNQIHLKTVTNFPNTKGSGNYKQSISVAMIPLESGITTKDNEHKYSTLKAHSLLGPDRIWAVLMGINSYLSYPLCSTRYLWSEEDGDTDFNEEQDVKPSQKFVEALCPVDRNTLDISGKFITDITDRELNAILVHISRMKENQITFILDCCHMGSVTRTISQGMQTVPLLKGLSLKDMLLAADNALRNLSGPVFVSIVTEDWKPDIDSHVIMAACMENEVAKARQVKKEGMEVWRGIFTNLLLNTLRSGVLKDRATYVDLINALPQLCSQTPVTVGSCNNARL</sequence>
<dbReference type="Proteomes" id="UP000218334">
    <property type="component" value="Unassembled WGS sequence"/>
</dbReference>
<dbReference type="STRING" id="1076256.A0A2H3ANC6"/>
<reference evidence="2" key="1">
    <citation type="journal article" date="2017" name="Nat. Ecol. Evol.">
        <title>Genome expansion and lineage-specific genetic innovations in the forest pathogenic fungi Armillaria.</title>
        <authorList>
            <person name="Sipos G."/>
            <person name="Prasanna A.N."/>
            <person name="Walter M.C."/>
            <person name="O'Connor E."/>
            <person name="Balint B."/>
            <person name="Krizsan K."/>
            <person name="Kiss B."/>
            <person name="Hess J."/>
            <person name="Varga T."/>
            <person name="Slot J."/>
            <person name="Riley R."/>
            <person name="Boka B."/>
            <person name="Rigling D."/>
            <person name="Barry K."/>
            <person name="Lee J."/>
            <person name="Mihaltcheva S."/>
            <person name="LaButti K."/>
            <person name="Lipzen A."/>
            <person name="Waldron R."/>
            <person name="Moloney N.M."/>
            <person name="Sperisen C."/>
            <person name="Kredics L."/>
            <person name="Vagvoelgyi C."/>
            <person name="Patrignani A."/>
            <person name="Fitzpatrick D."/>
            <person name="Nagy I."/>
            <person name="Doyle S."/>
            <person name="Anderson J.B."/>
            <person name="Grigoriev I.V."/>
            <person name="Gueldener U."/>
            <person name="Muensterkoetter M."/>
            <person name="Nagy L.G."/>
        </authorList>
    </citation>
    <scope>NUCLEOTIDE SEQUENCE [LARGE SCALE GENOMIC DNA]</scope>
    <source>
        <strain evidence="2">28-4</strain>
    </source>
</reference>
<gene>
    <name evidence="1" type="ORF">ARMSODRAFT_982425</name>
</gene>
<evidence type="ECO:0000313" key="1">
    <source>
        <dbReference type="EMBL" id="PBK60331.1"/>
    </source>
</evidence>
<dbReference type="AlphaFoldDB" id="A0A2H3ANC6"/>
<name>A0A2H3ANC6_9AGAR</name>
<dbReference type="EMBL" id="KZ293489">
    <property type="protein sequence ID" value="PBK60331.1"/>
    <property type="molecule type" value="Genomic_DNA"/>
</dbReference>
<proteinExistence type="predicted"/>
<organism evidence="1 2">
    <name type="scientific">Armillaria solidipes</name>
    <dbReference type="NCBI Taxonomy" id="1076256"/>
    <lineage>
        <taxon>Eukaryota</taxon>
        <taxon>Fungi</taxon>
        <taxon>Dikarya</taxon>
        <taxon>Basidiomycota</taxon>
        <taxon>Agaricomycotina</taxon>
        <taxon>Agaricomycetes</taxon>
        <taxon>Agaricomycetidae</taxon>
        <taxon>Agaricales</taxon>
        <taxon>Marasmiineae</taxon>
        <taxon>Physalacriaceae</taxon>
        <taxon>Armillaria</taxon>
    </lineage>
</organism>
<dbReference type="Gene3D" id="3.40.50.1460">
    <property type="match status" value="1"/>
</dbReference>
<accession>A0A2H3ANC6</accession>
<evidence type="ECO:0000313" key="2">
    <source>
        <dbReference type="Proteomes" id="UP000218334"/>
    </source>
</evidence>
<protein>
    <submittedName>
        <fullName evidence="1">Uncharacterized protein</fullName>
    </submittedName>
</protein>